<keyword evidence="1" id="KW-0862">Zinc</keyword>
<dbReference type="SMART" id="SM00868">
    <property type="entry name" value="zf-AD"/>
    <property type="match status" value="1"/>
</dbReference>
<dbReference type="VEuPathDB" id="VectorBase:ADAC002209"/>
<keyword evidence="6" id="KW-1185">Reference proteome</keyword>
<feature type="region of interest" description="Disordered" evidence="2">
    <location>
        <begin position="238"/>
        <end position="277"/>
    </location>
</feature>
<gene>
    <name evidence="4" type="ORF">AND_002209</name>
</gene>
<dbReference type="Pfam" id="PF07776">
    <property type="entry name" value="zf-AD"/>
    <property type="match status" value="1"/>
</dbReference>
<dbReference type="PROSITE" id="PS51915">
    <property type="entry name" value="ZAD"/>
    <property type="match status" value="1"/>
</dbReference>
<organism evidence="4">
    <name type="scientific">Anopheles darlingi</name>
    <name type="common">Mosquito</name>
    <dbReference type="NCBI Taxonomy" id="43151"/>
    <lineage>
        <taxon>Eukaryota</taxon>
        <taxon>Metazoa</taxon>
        <taxon>Ecdysozoa</taxon>
        <taxon>Arthropoda</taxon>
        <taxon>Hexapoda</taxon>
        <taxon>Insecta</taxon>
        <taxon>Pterygota</taxon>
        <taxon>Neoptera</taxon>
        <taxon>Endopterygota</taxon>
        <taxon>Diptera</taxon>
        <taxon>Nematocera</taxon>
        <taxon>Culicoidea</taxon>
        <taxon>Culicidae</taxon>
        <taxon>Anophelinae</taxon>
        <taxon>Anopheles</taxon>
    </lineage>
</organism>
<sequence length="291" mass="31791">MDPIDLELSVTPEELCRTCLAAVDRNQLKPIFCSEILDGKIVPFPKVIELATGEQLIRDEKLPNGVCGDCKRKLRDLYIFITKVRNSKDLLYDIFNVAKPAPQANEGGADATPKIVKKCAEVQTDAIELERKFRNAPQLVEAGTQCGDIFAGRVPPAVCDMQTQTNEELKSPKNNDISANPVTPANRDCAESTPNLESESDHRLELVQTFAGEEIALNDIDDQDCVSEFEVQLVTHVSSGAEESNTLRPDKTLLKSSKSCGDQSSPEEEQLDSADGSAVVLKNCAEKGQKA</sequence>
<accession>W5JPG7</accession>
<reference evidence="4" key="2">
    <citation type="submission" date="2010-05" db="EMBL/GenBank/DDBJ databases">
        <authorList>
            <person name="Almeida L.G."/>
            <person name="Nicolas M.F."/>
            <person name="Souza R.C."/>
            <person name="Vasconcelos A.T.R."/>
        </authorList>
    </citation>
    <scope>NUCLEOTIDE SEQUENCE</scope>
</reference>
<keyword evidence="1" id="KW-0479">Metal-binding</keyword>
<dbReference type="Proteomes" id="UP000000673">
    <property type="component" value="Unassembled WGS sequence"/>
</dbReference>
<evidence type="ECO:0000259" key="3">
    <source>
        <dbReference type="PROSITE" id="PS51915"/>
    </source>
</evidence>
<dbReference type="STRING" id="43151.W5JPG7"/>
<evidence type="ECO:0000313" key="5">
    <source>
        <dbReference type="EnsemblMetazoa" id="ADAC002209-PA"/>
    </source>
</evidence>
<reference evidence="5" key="4">
    <citation type="submission" date="2015-06" db="UniProtKB">
        <authorList>
            <consortium name="EnsemblMetazoa"/>
        </authorList>
    </citation>
    <scope>IDENTIFICATION</scope>
</reference>
<dbReference type="InterPro" id="IPR012934">
    <property type="entry name" value="Znf_AD"/>
</dbReference>
<feature type="domain" description="ZAD" evidence="3">
    <location>
        <begin position="14"/>
        <end position="94"/>
    </location>
</feature>
<dbReference type="SUPFAM" id="SSF57716">
    <property type="entry name" value="Glucocorticoid receptor-like (DNA-binding domain)"/>
    <property type="match status" value="1"/>
</dbReference>
<keyword evidence="1" id="KW-0863">Zinc-finger</keyword>
<dbReference type="GO" id="GO:0005634">
    <property type="term" value="C:nucleus"/>
    <property type="evidence" value="ECO:0007669"/>
    <property type="project" value="InterPro"/>
</dbReference>
<dbReference type="GO" id="GO:0008270">
    <property type="term" value="F:zinc ion binding"/>
    <property type="evidence" value="ECO:0007669"/>
    <property type="project" value="UniProtKB-UniRule"/>
</dbReference>
<reference evidence="4" key="3">
    <citation type="journal article" date="2013" name="Nucleic Acids Res.">
        <title>The genome of Anopheles darlingi, the main neotropical malaria vector.</title>
        <authorList>
            <person name="Marinotti O."/>
            <person name="Cerqueira G.C."/>
            <person name="de Almeida L.G."/>
            <person name="Ferro M.I."/>
            <person name="Loreto E.L."/>
            <person name="Zaha A."/>
            <person name="Teixeira S.M."/>
            <person name="Wespiser A.R."/>
            <person name="Almeida E Silva A."/>
            <person name="Schlindwein A.D."/>
            <person name="Pacheco A.C."/>
            <person name="Silva A.L."/>
            <person name="Graveley B.R."/>
            <person name="Walenz B.P."/>
            <person name="Lima Bde A."/>
            <person name="Ribeiro C.A."/>
            <person name="Nunes-Silva C.G."/>
            <person name="de Carvalho C.R."/>
            <person name="Soares C.M."/>
            <person name="de Menezes C.B."/>
            <person name="Matiolli C."/>
            <person name="Caffrey D."/>
            <person name="Araujo D.A."/>
            <person name="de Oliveira D.M."/>
            <person name="Golenbock D."/>
            <person name="Grisard E.C."/>
            <person name="Fantinatti-Garboggini F."/>
            <person name="de Carvalho F.M."/>
            <person name="Barcellos F.G."/>
            <person name="Prosdocimi F."/>
            <person name="May G."/>
            <person name="Azevedo Junior G.M."/>
            <person name="Guimaraes G.M."/>
            <person name="Goldman G.H."/>
            <person name="Padilha I.Q."/>
            <person name="Batista Jda S."/>
            <person name="Ferro J.A."/>
            <person name="Ribeiro J.M."/>
            <person name="Fietto J.L."/>
            <person name="Dabbas K.M."/>
            <person name="Cerdeira L."/>
            <person name="Agnez-Lima L.F."/>
            <person name="Brocchi M."/>
            <person name="de Carvalho M.O."/>
            <person name="Teixeira Mde M."/>
            <person name="Diniz Maia Mde M."/>
            <person name="Goldman M.H."/>
            <person name="Cruz Schneider M.P."/>
            <person name="Felipe M.S."/>
            <person name="Hungria M."/>
            <person name="Nicolas M.F."/>
            <person name="Pereira M."/>
            <person name="Montes M.A."/>
            <person name="Cantao M.E."/>
            <person name="Vincentz M."/>
            <person name="Rafael M.S."/>
            <person name="Silverman N."/>
            <person name="Stoco P.H."/>
            <person name="Souza R.C."/>
            <person name="Vicentini R."/>
            <person name="Gazzinelli R.T."/>
            <person name="Neves Rde O."/>
            <person name="Silva R."/>
            <person name="Astolfi-Filho S."/>
            <person name="Maciel T.E."/>
            <person name="Urmenyi T.P."/>
            <person name="Tadei W.P."/>
            <person name="Camargo E.P."/>
            <person name="de Vasconcelos A.T."/>
        </authorList>
    </citation>
    <scope>NUCLEOTIDE SEQUENCE</scope>
</reference>
<dbReference type="VEuPathDB" id="VectorBase:ADAR2_002088"/>
<dbReference type="EMBL" id="ADMH02000540">
    <property type="protein sequence ID" value="ETN66011.1"/>
    <property type="molecule type" value="Genomic_DNA"/>
</dbReference>
<dbReference type="Gene3D" id="3.40.1800.20">
    <property type="match status" value="1"/>
</dbReference>
<feature type="binding site" evidence="1">
    <location>
        <position position="19"/>
    </location>
    <ligand>
        <name>Zn(2+)</name>
        <dbReference type="ChEBI" id="CHEBI:29105"/>
    </ligand>
</feature>
<reference evidence="4 6" key="1">
    <citation type="journal article" date="2010" name="BMC Genomics">
        <title>Combination of measures distinguishes pre-miRNAs from other stem-loops in the genome of the newly sequenced Anopheles darlingi.</title>
        <authorList>
            <person name="Mendes N.D."/>
            <person name="Freitas A.T."/>
            <person name="Vasconcelos A.T."/>
            <person name="Sagot M.F."/>
        </authorList>
    </citation>
    <scope>NUCLEOTIDE SEQUENCE</scope>
</reference>
<feature type="region of interest" description="Disordered" evidence="2">
    <location>
        <begin position="166"/>
        <end position="201"/>
    </location>
</feature>
<feature type="binding site" evidence="1">
    <location>
        <position position="16"/>
    </location>
    <ligand>
        <name>Zn(2+)</name>
        <dbReference type="ChEBI" id="CHEBI:29105"/>
    </ligand>
</feature>
<proteinExistence type="predicted"/>
<feature type="compositionally biased region" description="Polar residues" evidence="2">
    <location>
        <begin position="254"/>
        <end position="264"/>
    </location>
</feature>
<dbReference type="eggNOG" id="KOG1721">
    <property type="taxonomic scope" value="Eukaryota"/>
</dbReference>
<protein>
    <submittedName>
        <fullName evidence="4">Zinc finger protein 600</fullName>
    </submittedName>
</protein>
<feature type="binding site" evidence="1">
    <location>
        <position position="70"/>
    </location>
    <ligand>
        <name>Zn(2+)</name>
        <dbReference type="ChEBI" id="CHEBI:29105"/>
    </ligand>
</feature>
<dbReference type="HOGENOM" id="CLU_957189_0_0_1"/>
<evidence type="ECO:0000256" key="1">
    <source>
        <dbReference type="PROSITE-ProRule" id="PRU01263"/>
    </source>
</evidence>
<evidence type="ECO:0000313" key="6">
    <source>
        <dbReference type="Proteomes" id="UP000000673"/>
    </source>
</evidence>
<dbReference type="AlphaFoldDB" id="W5JPG7"/>
<dbReference type="EnsemblMetazoa" id="ADAC002209-RA">
    <property type="protein sequence ID" value="ADAC002209-PA"/>
    <property type="gene ID" value="ADAC002209"/>
</dbReference>
<feature type="compositionally biased region" description="Polar residues" evidence="2">
    <location>
        <begin position="174"/>
        <end position="183"/>
    </location>
</feature>
<feature type="binding site" evidence="1">
    <location>
        <position position="67"/>
    </location>
    <ligand>
        <name>Zn(2+)</name>
        <dbReference type="ChEBI" id="CHEBI:29105"/>
    </ligand>
</feature>
<feature type="compositionally biased region" description="Polar residues" evidence="2">
    <location>
        <begin position="238"/>
        <end position="247"/>
    </location>
</feature>
<evidence type="ECO:0000256" key="2">
    <source>
        <dbReference type="SAM" id="MobiDB-lite"/>
    </source>
</evidence>
<name>W5JPG7_ANODA</name>
<evidence type="ECO:0000313" key="4">
    <source>
        <dbReference type="EMBL" id="ETN66011.1"/>
    </source>
</evidence>